<organism evidence="10 11">
    <name type="scientific">Exophiala sideris</name>
    <dbReference type="NCBI Taxonomy" id="1016849"/>
    <lineage>
        <taxon>Eukaryota</taxon>
        <taxon>Fungi</taxon>
        <taxon>Dikarya</taxon>
        <taxon>Ascomycota</taxon>
        <taxon>Pezizomycotina</taxon>
        <taxon>Eurotiomycetes</taxon>
        <taxon>Chaetothyriomycetidae</taxon>
        <taxon>Chaetothyriales</taxon>
        <taxon>Herpotrichiellaceae</taxon>
        <taxon>Exophiala</taxon>
    </lineage>
</organism>
<accession>A0A0D1YN78</accession>
<dbReference type="GO" id="GO:0005737">
    <property type="term" value="C:cytoplasm"/>
    <property type="evidence" value="ECO:0007669"/>
    <property type="project" value="TreeGrafter"/>
</dbReference>
<evidence type="ECO:0000256" key="1">
    <source>
        <dbReference type="ARBA" id="ARBA00000971"/>
    </source>
</evidence>
<dbReference type="Gene3D" id="3.10.50.40">
    <property type="match status" value="1"/>
</dbReference>
<comment type="similarity">
    <text evidence="6">Belongs to the FKBP-type PPIase family. FKBP1 subfamily.</text>
</comment>
<dbReference type="InterPro" id="IPR046357">
    <property type="entry name" value="PPIase_dom_sf"/>
</dbReference>
<dbReference type="EMBL" id="KN846951">
    <property type="protein sequence ID" value="KIV84357.1"/>
    <property type="molecule type" value="Genomic_DNA"/>
</dbReference>
<dbReference type="PANTHER" id="PTHR10516:SF443">
    <property type="entry name" value="FK506-BINDING PROTEIN 59-RELATED"/>
    <property type="match status" value="1"/>
</dbReference>
<dbReference type="InterPro" id="IPR001179">
    <property type="entry name" value="PPIase_FKBP_dom"/>
</dbReference>
<dbReference type="Pfam" id="PF00254">
    <property type="entry name" value="FKBP_C"/>
    <property type="match status" value="1"/>
</dbReference>
<name>A0A0D1YN78_9EURO</name>
<protein>
    <recommendedName>
        <fullName evidence="3 7">peptidylprolyl isomerase</fullName>
        <ecNumber evidence="3 7">5.2.1.8</ecNumber>
    </recommendedName>
</protein>
<dbReference type="FunFam" id="3.10.50.40:FF:000006">
    <property type="entry name" value="Peptidyl-prolyl cis-trans isomerase"/>
    <property type="match status" value="1"/>
</dbReference>
<reference evidence="10 11" key="1">
    <citation type="submission" date="2015-01" db="EMBL/GenBank/DDBJ databases">
        <title>The Genome Sequence of Exophiala sideris CBS121828.</title>
        <authorList>
            <consortium name="The Broad Institute Genomics Platform"/>
            <person name="Cuomo C."/>
            <person name="de Hoog S."/>
            <person name="Gorbushina A."/>
            <person name="Stielow B."/>
            <person name="Teixiera M."/>
            <person name="Abouelleil A."/>
            <person name="Chapman S.B."/>
            <person name="Priest M."/>
            <person name="Young S.K."/>
            <person name="Wortman J."/>
            <person name="Nusbaum C."/>
            <person name="Birren B."/>
        </authorList>
    </citation>
    <scope>NUCLEOTIDE SEQUENCE [LARGE SCALE GENOMIC DNA]</scope>
    <source>
        <strain evidence="10 11">CBS 121828</strain>
    </source>
</reference>
<comment type="catalytic activity">
    <reaction evidence="1 7">
        <text>[protein]-peptidylproline (omega=180) = [protein]-peptidylproline (omega=0)</text>
        <dbReference type="Rhea" id="RHEA:16237"/>
        <dbReference type="Rhea" id="RHEA-COMP:10747"/>
        <dbReference type="Rhea" id="RHEA-COMP:10748"/>
        <dbReference type="ChEBI" id="CHEBI:83833"/>
        <dbReference type="ChEBI" id="CHEBI:83834"/>
        <dbReference type="EC" id="5.2.1.8"/>
    </reaction>
</comment>
<feature type="domain" description="PPIase FKBP-type" evidence="9">
    <location>
        <begin position="22"/>
        <end position="118"/>
    </location>
</feature>
<proteinExistence type="inferred from homology"/>
<dbReference type="GO" id="GO:0003755">
    <property type="term" value="F:peptidyl-prolyl cis-trans isomerase activity"/>
    <property type="evidence" value="ECO:0007669"/>
    <property type="project" value="UniProtKB-KW"/>
</dbReference>
<dbReference type="HOGENOM" id="CLU_013615_12_1_1"/>
<evidence type="ECO:0000313" key="10">
    <source>
        <dbReference type="EMBL" id="KIV84357.1"/>
    </source>
</evidence>
<evidence type="ECO:0000259" key="9">
    <source>
        <dbReference type="PROSITE" id="PS50059"/>
    </source>
</evidence>
<keyword evidence="5 7" id="KW-0413">Isomerase</keyword>
<evidence type="ECO:0000256" key="7">
    <source>
        <dbReference type="PROSITE-ProRule" id="PRU00277"/>
    </source>
</evidence>
<evidence type="ECO:0000256" key="3">
    <source>
        <dbReference type="ARBA" id="ARBA00013194"/>
    </source>
</evidence>
<feature type="region of interest" description="Disordered" evidence="8">
    <location>
        <begin position="1"/>
        <end position="22"/>
    </location>
</feature>
<dbReference type="AlphaFoldDB" id="A0A0D1YN78"/>
<keyword evidence="4 7" id="KW-0697">Rotamase</keyword>
<dbReference type="Proteomes" id="UP000053599">
    <property type="component" value="Unassembled WGS sequence"/>
</dbReference>
<gene>
    <name evidence="10" type="ORF">PV11_00141</name>
</gene>
<evidence type="ECO:0000256" key="5">
    <source>
        <dbReference type="ARBA" id="ARBA00023235"/>
    </source>
</evidence>
<evidence type="ECO:0000256" key="2">
    <source>
        <dbReference type="ARBA" id="ARBA00002388"/>
    </source>
</evidence>
<evidence type="ECO:0000256" key="6">
    <source>
        <dbReference type="ARBA" id="ARBA00038106"/>
    </source>
</evidence>
<dbReference type="STRING" id="1016849.A0A0D1YN78"/>
<evidence type="ECO:0000313" key="11">
    <source>
        <dbReference type="Proteomes" id="UP000053599"/>
    </source>
</evidence>
<dbReference type="EC" id="5.2.1.8" evidence="3 7"/>
<dbReference type="PROSITE" id="PS50059">
    <property type="entry name" value="FKBP_PPIASE"/>
    <property type="match status" value="1"/>
</dbReference>
<evidence type="ECO:0000256" key="8">
    <source>
        <dbReference type="SAM" id="MobiDB-lite"/>
    </source>
</evidence>
<dbReference type="PANTHER" id="PTHR10516">
    <property type="entry name" value="PEPTIDYL-PROLYL CIS-TRANS ISOMERASE"/>
    <property type="match status" value="1"/>
</dbReference>
<dbReference type="InterPro" id="IPR050689">
    <property type="entry name" value="FKBP-type_PPIase"/>
</dbReference>
<dbReference type="OrthoDB" id="1902587at2759"/>
<comment type="function">
    <text evidence="2">PPIases accelerate the folding of proteins. It catalyzes the cis-trans isomerization of proline imidic peptide bonds in oligopeptides.</text>
</comment>
<evidence type="ECO:0000256" key="4">
    <source>
        <dbReference type="ARBA" id="ARBA00023110"/>
    </source>
</evidence>
<dbReference type="SUPFAM" id="SSF54534">
    <property type="entry name" value="FKBP-like"/>
    <property type="match status" value="1"/>
</dbReference>
<sequence length="122" mass="13133">MATKLEKRVNTPGNGTDYPKRGDTVTMDYTGWLYDPAKAANDYKGKQFDSSVGRADFVVQIGIGRVIPGWDQGVPTMSLGEKSTLTIPGTLGYGERGFPGLIPPNSTLIFDVHLKGIGNKSI</sequence>